<organism evidence="14 15">
    <name type="scientific">Carboxydocella sporoproducens DSM 16521</name>
    <dbReference type="NCBI Taxonomy" id="1121270"/>
    <lineage>
        <taxon>Bacteria</taxon>
        <taxon>Bacillati</taxon>
        <taxon>Bacillota</taxon>
        <taxon>Clostridia</taxon>
        <taxon>Eubacteriales</taxon>
        <taxon>Clostridiales Family XVI. Incertae Sedis</taxon>
        <taxon>Carboxydocella</taxon>
    </lineage>
</organism>
<evidence type="ECO:0000256" key="8">
    <source>
        <dbReference type="ARBA" id="ARBA00022842"/>
    </source>
</evidence>
<comment type="cofactor">
    <cofactor evidence="1 10">
        <name>Mg(2+)</name>
        <dbReference type="ChEBI" id="CHEBI:18420"/>
    </cofactor>
</comment>
<comment type="subunit">
    <text evidence="10">Monomer.</text>
</comment>
<dbReference type="SUPFAM" id="SSF52540">
    <property type="entry name" value="P-loop containing nucleoside triphosphate hydrolases"/>
    <property type="match status" value="2"/>
</dbReference>
<evidence type="ECO:0000256" key="11">
    <source>
        <dbReference type="RuleBase" id="RU003783"/>
    </source>
</evidence>
<dbReference type="Proteomes" id="UP000189933">
    <property type="component" value="Unassembled WGS sequence"/>
</dbReference>
<keyword evidence="6 10" id="KW-0547">Nucleotide-binding</keyword>
<evidence type="ECO:0000256" key="9">
    <source>
        <dbReference type="ARBA" id="ARBA00049563"/>
    </source>
</evidence>
<evidence type="ECO:0000313" key="14">
    <source>
        <dbReference type="EMBL" id="SJZ58802.1"/>
    </source>
</evidence>
<evidence type="ECO:0000256" key="13">
    <source>
        <dbReference type="RuleBase" id="RU003785"/>
    </source>
</evidence>
<evidence type="ECO:0000313" key="15">
    <source>
        <dbReference type="Proteomes" id="UP000189933"/>
    </source>
</evidence>
<evidence type="ECO:0000256" key="3">
    <source>
        <dbReference type="ARBA" id="ARBA00005842"/>
    </source>
</evidence>
<evidence type="ECO:0000256" key="12">
    <source>
        <dbReference type="RuleBase" id="RU003784"/>
    </source>
</evidence>
<dbReference type="Gene3D" id="3.40.50.300">
    <property type="entry name" value="P-loop containing nucleotide triphosphate hydrolases"/>
    <property type="match status" value="1"/>
</dbReference>
<dbReference type="Gene3D" id="1.10.20.140">
    <property type="match status" value="1"/>
</dbReference>
<feature type="binding site" evidence="10">
    <location>
        <begin position="11"/>
        <end position="18"/>
    </location>
    <ligand>
        <name>ATP</name>
        <dbReference type="ChEBI" id="CHEBI:30616"/>
    </ligand>
</feature>
<accession>A0A1T4LVV0</accession>
<feature type="binding site" evidence="10">
    <location>
        <begin position="13"/>
        <end position="18"/>
    </location>
    <ligand>
        <name>substrate</name>
    </ligand>
</feature>
<feature type="region of interest" description="Interaction with substrate tRNA" evidence="10">
    <location>
        <begin position="36"/>
        <end position="39"/>
    </location>
</feature>
<dbReference type="NCBIfam" id="TIGR00174">
    <property type="entry name" value="miaA"/>
    <property type="match status" value="1"/>
</dbReference>
<dbReference type="GO" id="GO:0052381">
    <property type="term" value="F:tRNA dimethylallyltransferase activity"/>
    <property type="evidence" value="ECO:0007669"/>
    <property type="project" value="UniProtKB-UniRule"/>
</dbReference>
<evidence type="ECO:0000256" key="5">
    <source>
        <dbReference type="ARBA" id="ARBA00022694"/>
    </source>
</evidence>
<evidence type="ECO:0000256" key="1">
    <source>
        <dbReference type="ARBA" id="ARBA00001946"/>
    </source>
</evidence>
<protein>
    <recommendedName>
        <fullName evidence="10">tRNA dimethylallyltransferase</fullName>
        <ecNumber evidence="10">2.5.1.75</ecNumber>
    </recommendedName>
    <alternativeName>
        <fullName evidence="10">Dimethylallyl diphosphate:tRNA dimethylallyltransferase</fullName>
        <shortName evidence="10">DMAPP:tRNA dimethylallyltransferase</shortName>
        <shortName evidence="10">DMATase</shortName>
    </alternativeName>
    <alternativeName>
        <fullName evidence="10">Isopentenyl-diphosphate:tRNA isopentenyltransferase</fullName>
        <shortName evidence="10">IPP transferase</shortName>
        <shortName evidence="10">IPPT</shortName>
        <shortName evidence="10">IPTase</shortName>
    </alternativeName>
</protein>
<proteinExistence type="inferred from homology"/>
<dbReference type="PANTHER" id="PTHR11088">
    <property type="entry name" value="TRNA DIMETHYLALLYLTRANSFERASE"/>
    <property type="match status" value="1"/>
</dbReference>
<evidence type="ECO:0000256" key="6">
    <source>
        <dbReference type="ARBA" id="ARBA00022741"/>
    </source>
</evidence>
<dbReference type="FunFam" id="1.10.20.140:FF:000001">
    <property type="entry name" value="tRNA dimethylallyltransferase"/>
    <property type="match status" value="1"/>
</dbReference>
<dbReference type="RefSeq" id="WP_078664483.1">
    <property type="nucleotide sequence ID" value="NZ_FUXM01000002.1"/>
</dbReference>
<evidence type="ECO:0000256" key="2">
    <source>
        <dbReference type="ARBA" id="ARBA00003213"/>
    </source>
</evidence>
<name>A0A1T4LVV0_9FIRM</name>
<comment type="caution">
    <text evidence="10">Lacks conserved residue(s) required for the propagation of feature annotation.</text>
</comment>
<comment type="similarity">
    <text evidence="3 10 13">Belongs to the IPP transferase family.</text>
</comment>
<comment type="function">
    <text evidence="2 10 12">Catalyzes the transfer of a dimethylallyl group onto the adenine at position 37 in tRNAs that read codons beginning with uridine, leading to the formation of N6-(dimethylallyl)adenosine (i(6)A).</text>
</comment>
<dbReference type="GO" id="GO:0005524">
    <property type="term" value="F:ATP binding"/>
    <property type="evidence" value="ECO:0007669"/>
    <property type="project" value="UniProtKB-UniRule"/>
</dbReference>
<dbReference type="InterPro" id="IPR027417">
    <property type="entry name" value="P-loop_NTPase"/>
</dbReference>
<dbReference type="EMBL" id="FUXM01000002">
    <property type="protein sequence ID" value="SJZ58802.1"/>
    <property type="molecule type" value="Genomic_DNA"/>
</dbReference>
<keyword evidence="15" id="KW-1185">Reference proteome</keyword>
<keyword evidence="5 10" id="KW-0819">tRNA processing</keyword>
<evidence type="ECO:0000256" key="10">
    <source>
        <dbReference type="HAMAP-Rule" id="MF_00185"/>
    </source>
</evidence>
<dbReference type="HAMAP" id="MF_00185">
    <property type="entry name" value="IPP_trans"/>
    <property type="match status" value="1"/>
</dbReference>
<dbReference type="InterPro" id="IPR039657">
    <property type="entry name" value="Dimethylallyltransferase"/>
</dbReference>
<feature type="site" description="Interaction with substrate tRNA" evidence="10">
    <location>
        <position position="135"/>
    </location>
</feature>
<gene>
    <name evidence="10" type="primary">miaA</name>
    <name evidence="14" type="ORF">SAMN02745885_00330</name>
</gene>
<dbReference type="EC" id="2.5.1.75" evidence="10"/>
<dbReference type="OrthoDB" id="9776390at2"/>
<comment type="catalytic activity">
    <reaction evidence="9 10 11">
        <text>adenosine(37) in tRNA + dimethylallyl diphosphate = N(6)-dimethylallyladenosine(37) in tRNA + diphosphate</text>
        <dbReference type="Rhea" id="RHEA:26482"/>
        <dbReference type="Rhea" id="RHEA-COMP:10162"/>
        <dbReference type="Rhea" id="RHEA-COMP:10375"/>
        <dbReference type="ChEBI" id="CHEBI:33019"/>
        <dbReference type="ChEBI" id="CHEBI:57623"/>
        <dbReference type="ChEBI" id="CHEBI:74411"/>
        <dbReference type="ChEBI" id="CHEBI:74415"/>
        <dbReference type="EC" id="2.5.1.75"/>
    </reaction>
</comment>
<reference evidence="15" key="1">
    <citation type="submission" date="2017-02" db="EMBL/GenBank/DDBJ databases">
        <authorList>
            <person name="Varghese N."/>
            <person name="Submissions S."/>
        </authorList>
    </citation>
    <scope>NUCLEOTIDE SEQUENCE [LARGE SCALE GENOMIC DNA]</scope>
    <source>
        <strain evidence="15">DSM 16521</strain>
    </source>
</reference>
<dbReference type="Pfam" id="PF01715">
    <property type="entry name" value="IPPT"/>
    <property type="match status" value="1"/>
</dbReference>
<sequence length="313" mass="35919">MDYQPVLIIVGPTAVGKSAVGIELAKLIDGEIISGDSMQVYKDMDIGTAKVPVEQRQGIPHHLLDIISPEEEFSVALFETLAEAKIKDIYARNKKPIIVGGTGLYIKALTHTYDFTPFAVDWQWRKSKEKEATLRGTEALWQELAAIDPVTANKLHPNDLKRIIRALEVYHFTGKPISYYQEKSRQKGLKRKYLMYALTASREKLYERINLRVEQMLASGWIEEAQHLLDKYNLSNTASQAIGYKQIFSYLRGEITYLQMVEDIKTATRRYAKRQLTWLRQEENINWLDVTEQSIHDISKKIAQEAAGLWAKM</sequence>
<keyword evidence="8 10" id="KW-0460">Magnesium</keyword>
<evidence type="ECO:0000256" key="4">
    <source>
        <dbReference type="ARBA" id="ARBA00022679"/>
    </source>
</evidence>
<dbReference type="InterPro" id="IPR018022">
    <property type="entry name" value="IPT"/>
</dbReference>
<keyword evidence="4 10" id="KW-0808">Transferase</keyword>
<feature type="site" description="Interaction with substrate tRNA" evidence="10">
    <location>
        <position position="102"/>
    </location>
</feature>
<dbReference type="PANTHER" id="PTHR11088:SF60">
    <property type="entry name" value="TRNA DIMETHYLALLYLTRANSFERASE"/>
    <property type="match status" value="1"/>
</dbReference>
<keyword evidence="7 10" id="KW-0067">ATP-binding</keyword>
<dbReference type="GO" id="GO:0006400">
    <property type="term" value="P:tRNA modification"/>
    <property type="evidence" value="ECO:0007669"/>
    <property type="project" value="TreeGrafter"/>
</dbReference>
<evidence type="ECO:0000256" key="7">
    <source>
        <dbReference type="ARBA" id="ARBA00022840"/>
    </source>
</evidence>
<dbReference type="AlphaFoldDB" id="A0A1T4LVV0"/>